<comment type="caution">
    <text evidence="7">The sequence shown here is derived from an EMBL/GenBank/DDBJ whole genome shotgun (WGS) entry which is preliminary data.</text>
</comment>
<dbReference type="EMBL" id="MTYJ01000055">
    <property type="protein sequence ID" value="OQV17934.1"/>
    <property type="molecule type" value="Genomic_DNA"/>
</dbReference>
<keyword evidence="3 5" id="KW-1133">Transmembrane helix</keyword>
<sequence>MPLFGIAVQFAISYAVMFAAFLHCVSSTFTYPNNSRPAVEVEVVAFGAVTGTRSQTSLAVLGPTFSLAVEDLQRKYNKSLHFTYSESGARTCLTVVDKPSEFLADYYYRREKAGKVFVFVYGGGEMPGYPCRNDDFSTAAVLSLIGFWNALVLNTMIGIDLTSSNRLPMLSTVLSLPQSPAETHVSVILTLLRFYAWKTIFIVQDKSPGDPRKLRYGYSFMDRVGQLMLAEPKRTLGLPIYHDMWSDDDQSCVTTLFKFRSVSRVMLFGGSEGIRKLMLTAHSRNMTDGSYVYITLDLWPEVPNQFWTSWYRQNVTDPFEVSAATDAFRSVLTISRFYDGDFLKQNRSMDLFREFRRRTNTMYNITRDEFTPESAPIFDNLIGSYNALMIVGKVMQEAWEDGADLSDGRGLRRRLLNRTIPTEFDKVYIDSYGQRIPDFSVASFSPGNLDRTVFLLQRGGSTLMEPVIPHPDAWPGVWPVPDEPVCGYQGDKCGVSQAFNVGGLSGGLVAFLVALMAGVCLFVLRYSRQQNFATSWSQWYIEDLQYREFPVSVDSTSY</sequence>
<evidence type="ECO:0000256" key="5">
    <source>
        <dbReference type="SAM" id="Phobius"/>
    </source>
</evidence>
<reference evidence="8" key="1">
    <citation type="submission" date="2017-01" db="EMBL/GenBank/DDBJ databases">
        <title>Comparative genomics of anhydrobiosis in the tardigrade Hypsibius dujardini.</title>
        <authorList>
            <person name="Yoshida Y."/>
            <person name="Koutsovoulos G."/>
            <person name="Laetsch D."/>
            <person name="Stevens L."/>
            <person name="Kumar S."/>
            <person name="Horikawa D."/>
            <person name="Ishino K."/>
            <person name="Komine S."/>
            <person name="Tomita M."/>
            <person name="Blaxter M."/>
            <person name="Arakawa K."/>
        </authorList>
    </citation>
    <scope>NUCLEOTIDE SEQUENCE [LARGE SCALE GENOMIC DNA]</scope>
    <source>
        <strain evidence="8">Z151</strain>
    </source>
</reference>
<accession>A0A1W0WRW6</accession>
<dbReference type="GO" id="GO:0016020">
    <property type="term" value="C:membrane"/>
    <property type="evidence" value="ECO:0007669"/>
    <property type="project" value="UniProtKB-SubCell"/>
</dbReference>
<feature type="domain" description="Receptor ligand binding region" evidence="6">
    <location>
        <begin position="141"/>
        <end position="443"/>
    </location>
</feature>
<evidence type="ECO:0000313" key="7">
    <source>
        <dbReference type="EMBL" id="OQV17934.1"/>
    </source>
</evidence>
<evidence type="ECO:0000259" key="6">
    <source>
        <dbReference type="Pfam" id="PF01094"/>
    </source>
</evidence>
<organism evidence="7 8">
    <name type="scientific">Hypsibius exemplaris</name>
    <name type="common">Freshwater tardigrade</name>
    <dbReference type="NCBI Taxonomy" id="2072580"/>
    <lineage>
        <taxon>Eukaryota</taxon>
        <taxon>Metazoa</taxon>
        <taxon>Ecdysozoa</taxon>
        <taxon>Tardigrada</taxon>
        <taxon>Eutardigrada</taxon>
        <taxon>Parachela</taxon>
        <taxon>Hypsibioidea</taxon>
        <taxon>Hypsibiidae</taxon>
        <taxon>Hypsibius</taxon>
    </lineage>
</organism>
<evidence type="ECO:0000256" key="4">
    <source>
        <dbReference type="ARBA" id="ARBA00023136"/>
    </source>
</evidence>
<protein>
    <recommendedName>
        <fullName evidence="6">Receptor ligand binding region domain-containing protein</fullName>
    </recommendedName>
</protein>
<name>A0A1W0WRW6_HYPEX</name>
<dbReference type="SUPFAM" id="SSF53822">
    <property type="entry name" value="Periplasmic binding protein-like I"/>
    <property type="match status" value="1"/>
</dbReference>
<keyword evidence="4 5" id="KW-0472">Membrane</keyword>
<evidence type="ECO:0000256" key="2">
    <source>
        <dbReference type="ARBA" id="ARBA00022692"/>
    </source>
</evidence>
<proteinExistence type="predicted"/>
<keyword evidence="8" id="KW-1185">Reference proteome</keyword>
<evidence type="ECO:0000256" key="1">
    <source>
        <dbReference type="ARBA" id="ARBA00004370"/>
    </source>
</evidence>
<dbReference type="InterPro" id="IPR028082">
    <property type="entry name" value="Peripla_BP_I"/>
</dbReference>
<gene>
    <name evidence="7" type="ORF">BV898_08062</name>
</gene>
<dbReference type="InterPro" id="IPR001828">
    <property type="entry name" value="ANF_lig-bd_rcpt"/>
</dbReference>
<evidence type="ECO:0000313" key="8">
    <source>
        <dbReference type="Proteomes" id="UP000192578"/>
    </source>
</evidence>
<evidence type="ECO:0000256" key="3">
    <source>
        <dbReference type="ARBA" id="ARBA00022989"/>
    </source>
</evidence>
<comment type="subcellular location">
    <subcellularLocation>
        <location evidence="1">Membrane</location>
    </subcellularLocation>
</comment>
<feature type="transmembrane region" description="Helical" evidence="5">
    <location>
        <begin position="501"/>
        <end position="524"/>
    </location>
</feature>
<dbReference type="Pfam" id="PF01094">
    <property type="entry name" value="ANF_receptor"/>
    <property type="match status" value="1"/>
</dbReference>
<dbReference type="Proteomes" id="UP000192578">
    <property type="component" value="Unassembled WGS sequence"/>
</dbReference>
<dbReference type="Gene3D" id="3.40.50.2300">
    <property type="match status" value="1"/>
</dbReference>
<keyword evidence="2 5" id="KW-0812">Transmembrane</keyword>
<dbReference type="AlphaFoldDB" id="A0A1W0WRW6"/>